<dbReference type="GO" id="GO:0004822">
    <property type="term" value="F:isoleucine-tRNA ligase activity"/>
    <property type="evidence" value="ECO:0007669"/>
    <property type="project" value="UniProtKB-EC"/>
</dbReference>
<dbReference type="InterPro" id="IPR014729">
    <property type="entry name" value="Rossmann-like_a/b/a_fold"/>
</dbReference>
<dbReference type="InterPro" id="IPR033709">
    <property type="entry name" value="Anticodon_Ile_ABEc"/>
</dbReference>
<dbReference type="GO" id="GO:0000049">
    <property type="term" value="F:tRNA binding"/>
    <property type="evidence" value="ECO:0007669"/>
    <property type="project" value="InterPro"/>
</dbReference>
<dbReference type="InterPro" id="IPR002300">
    <property type="entry name" value="aa-tRNA-synth_Ia"/>
</dbReference>
<protein>
    <submittedName>
        <fullName evidence="9">Isoleucyl-tRNA synthetase</fullName>
        <ecNumber evidence="9">6.1.1.5</ecNumber>
    </submittedName>
</protein>
<keyword evidence="3" id="KW-0067">ATP-binding</keyword>
<dbReference type="Pfam" id="PF19302">
    <property type="entry name" value="DUF5915"/>
    <property type="match status" value="1"/>
</dbReference>
<reference evidence="9" key="1">
    <citation type="submission" date="2022-06" db="EMBL/GenBank/DDBJ databases">
        <title>Sequencing the genomes of 1000 actinobacteria strains.</title>
        <authorList>
            <person name="Klenk H.-P."/>
        </authorList>
    </citation>
    <scope>NUCLEOTIDE SEQUENCE</scope>
    <source>
        <strain evidence="9">DSM 46694</strain>
    </source>
</reference>
<proteinExistence type="predicted"/>
<accession>A0A9X2GK97</accession>
<name>A0A9X2GK97_9ACTN</name>
<feature type="domain" description="Aminoacyl-tRNA synthetase class Ia" evidence="7">
    <location>
        <begin position="46"/>
        <end position="107"/>
    </location>
</feature>
<dbReference type="Gene3D" id="3.40.50.620">
    <property type="entry name" value="HUPs"/>
    <property type="match status" value="2"/>
</dbReference>
<gene>
    <name evidence="9" type="ORF">HD597_004051</name>
</gene>
<dbReference type="InterPro" id="IPR023586">
    <property type="entry name" value="Ile-tRNA-ligase_type2"/>
</dbReference>
<dbReference type="InterPro" id="IPR009080">
    <property type="entry name" value="tRNAsynth_Ia_anticodon-bd"/>
</dbReference>
<evidence type="ECO:0000256" key="4">
    <source>
        <dbReference type="ARBA" id="ARBA00022917"/>
    </source>
</evidence>
<keyword evidence="10" id="KW-1185">Reference proteome</keyword>
<dbReference type="AlphaFoldDB" id="A0A9X2GK97"/>
<dbReference type="GO" id="GO:0006428">
    <property type="term" value="P:isoleucyl-tRNA aminoacylation"/>
    <property type="evidence" value="ECO:0007669"/>
    <property type="project" value="TreeGrafter"/>
</dbReference>
<dbReference type="Pfam" id="PF00133">
    <property type="entry name" value="tRNA-synt_1"/>
    <property type="match status" value="3"/>
</dbReference>
<evidence type="ECO:0000256" key="1">
    <source>
        <dbReference type="ARBA" id="ARBA00022598"/>
    </source>
</evidence>
<evidence type="ECO:0000313" key="9">
    <source>
        <dbReference type="EMBL" id="MCP2357031.1"/>
    </source>
</evidence>
<organism evidence="9 10">
    <name type="scientific">Nonomuraea thailandensis</name>
    <dbReference type="NCBI Taxonomy" id="1188745"/>
    <lineage>
        <taxon>Bacteria</taxon>
        <taxon>Bacillati</taxon>
        <taxon>Actinomycetota</taxon>
        <taxon>Actinomycetes</taxon>
        <taxon>Streptosporangiales</taxon>
        <taxon>Streptosporangiaceae</taxon>
        <taxon>Nonomuraea</taxon>
    </lineage>
</organism>
<keyword evidence="2" id="KW-0547">Nucleotide-binding</keyword>
<comment type="caution">
    <text evidence="9">The sequence shown here is derived from an EMBL/GenBank/DDBJ whole genome shotgun (WGS) entry which is preliminary data.</text>
</comment>
<sequence length="972" mass="104903">MRFEPIAEWAELAARVPARLPDHPVVPGRPIRRFAREPALRGATGAEAIEDLYRRYWTMKGCSAPVMREWTGHGIATELRIEQQLGLSGRRQIERYGVAGFNRLCRASAPATMTPQDVEAVWGTLKQLYERGLLREEERVSPWCPRCGTALAGHELARSYEETEDLGLYVRFPLLTGPLAGQADLLIWTTMPWTLIPATLAVVGPGLAYVLATGGRAGDRPVVLAAGRVAPALGEGARVLREVPVCELEGARYRAPFGFVGPGSADDPDGDPSSWRFVVADGFVKPDEGTGIVHTGAAYGPDDMRVARRHGVPVVKPVGPDGRFDARTGPYAGLYIRDADDPITRHLRAAGLLVHSRAHRHAFPFCVYCRTPLHYAAAPGWHLGPDAGNGWTVSRERYWGTPLPLWRCGSCGHTIAIASRAELGALAGADLAGLDPHRPYVDEISFACASCGGAMTRVPGVTDAWYDAGARHARHPEPLDLACGSRSWLYSVDTVARLVSGRDGHRHALRPPASAPRDGGGQVCDVSRWAMFDEPDTAGRTLRTVWNTAVFFVTYAGLAGWTPRTATGRTVTGRTVTGRTVTGRTVTGRTVTGRTVMDRWVLARLAETCARADAALSGFDPAAAARCLALFTDDLSNWYVRRCRERFWAGRDEAAFATLHTCLVTLAGLLAPFAPCLAAELHEKLAFPPDPAEPDPARVTSPVHMTQYPRPDPGARDGELCSAMALARRLTSLGRDARAAAGIPARQPLRRATVTVPAAERARLIGLREVVEGELNVKAVEFGEPPGRRVTVKPDFRALGREFGSRTRDVAAAIAAADPERLLARLGRDGSVELRGFPVRRAHLQLAETPAAGWQLSADGPYAVAVDTSMDRGLRLEGLAREFTRLVNDLRKRQGSRPGEPVALAVEVVRDPDGELAAFLEDHRAAIARGAYADPLTIGSGPSHGPGEPELLALAGGQLHVRLSRTGARARP</sequence>
<evidence type="ECO:0000313" key="10">
    <source>
        <dbReference type="Proteomes" id="UP001139648"/>
    </source>
</evidence>
<dbReference type="Pfam" id="PF08264">
    <property type="entry name" value="Anticodon_1"/>
    <property type="match status" value="1"/>
</dbReference>
<dbReference type="RefSeq" id="WP_253744177.1">
    <property type="nucleotide sequence ID" value="NZ_BAABKA010000103.1"/>
</dbReference>
<dbReference type="PANTHER" id="PTHR42780">
    <property type="entry name" value="SOLEUCYL-TRNA SYNTHETASE"/>
    <property type="match status" value="1"/>
</dbReference>
<keyword evidence="4" id="KW-0648">Protein biosynthesis</keyword>
<dbReference type="EMBL" id="JAMZEB010000002">
    <property type="protein sequence ID" value="MCP2357031.1"/>
    <property type="molecule type" value="Genomic_DNA"/>
</dbReference>
<feature type="domain" description="Aminoacyl-tRNA synthetase class Ia" evidence="7">
    <location>
        <begin position="390"/>
        <end position="472"/>
    </location>
</feature>
<dbReference type="SUPFAM" id="SSF52374">
    <property type="entry name" value="Nucleotidylyl transferase"/>
    <property type="match status" value="1"/>
</dbReference>
<dbReference type="Gene3D" id="3.90.740.10">
    <property type="entry name" value="Valyl/Leucyl/Isoleucyl-tRNA synthetase, editing domain"/>
    <property type="match status" value="1"/>
</dbReference>
<evidence type="ECO:0000256" key="3">
    <source>
        <dbReference type="ARBA" id="ARBA00022840"/>
    </source>
</evidence>
<evidence type="ECO:0000259" key="8">
    <source>
        <dbReference type="Pfam" id="PF08264"/>
    </source>
</evidence>
<dbReference type="CDD" id="cd07961">
    <property type="entry name" value="Anticodon_Ia_Ile_ABEc"/>
    <property type="match status" value="1"/>
</dbReference>
<dbReference type="SUPFAM" id="SSF50677">
    <property type="entry name" value="ValRS/IleRS/LeuRS editing domain"/>
    <property type="match status" value="1"/>
</dbReference>
<dbReference type="PANTHER" id="PTHR42780:SF1">
    <property type="entry name" value="ISOLEUCINE--TRNA LIGASE, CYTOPLASMIC"/>
    <property type="match status" value="1"/>
</dbReference>
<dbReference type="InterPro" id="IPR009008">
    <property type="entry name" value="Val/Leu/Ile-tRNA-synth_edit"/>
</dbReference>
<evidence type="ECO:0000259" key="7">
    <source>
        <dbReference type="Pfam" id="PF00133"/>
    </source>
</evidence>
<dbReference type="Gene3D" id="1.10.730.10">
    <property type="entry name" value="Isoleucyl-tRNA Synthetase, Domain 1"/>
    <property type="match status" value="1"/>
</dbReference>
<feature type="domain" description="Methionyl/Valyl/Leucyl/Isoleucyl-tRNA synthetase anticodon-binding" evidence="8">
    <location>
        <begin position="598"/>
        <end position="750"/>
    </location>
</feature>
<feature type="domain" description="Aminoacyl-tRNA synthetase class Ia" evidence="7">
    <location>
        <begin position="111"/>
        <end position="186"/>
    </location>
</feature>
<dbReference type="EC" id="6.1.1.5" evidence="9"/>
<dbReference type="InterPro" id="IPR013155">
    <property type="entry name" value="M/V/L/I-tRNA-synth_anticd-bd"/>
</dbReference>
<dbReference type="Proteomes" id="UP001139648">
    <property type="component" value="Unassembled WGS sequence"/>
</dbReference>
<comment type="catalytic activity">
    <reaction evidence="6">
        <text>tRNA(Ile) + L-isoleucine + ATP = L-isoleucyl-tRNA(Ile) + AMP + diphosphate</text>
        <dbReference type="Rhea" id="RHEA:11060"/>
        <dbReference type="Rhea" id="RHEA-COMP:9666"/>
        <dbReference type="Rhea" id="RHEA-COMP:9695"/>
        <dbReference type="ChEBI" id="CHEBI:30616"/>
        <dbReference type="ChEBI" id="CHEBI:33019"/>
        <dbReference type="ChEBI" id="CHEBI:58045"/>
        <dbReference type="ChEBI" id="CHEBI:78442"/>
        <dbReference type="ChEBI" id="CHEBI:78528"/>
        <dbReference type="ChEBI" id="CHEBI:456215"/>
        <dbReference type="EC" id="6.1.1.5"/>
    </reaction>
</comment>
<keyword evidence="5" id="KW-0030">Aminoacyl-tRNA synthetase</keyword>
<evidence type="ECO:0000256" key="5">
    <source>
        <dbReference type="ARBA" id="ARBA00023146"/>
    </source>
</evidence>
<evidence type="ECO:0000256" key="2">
    <source>
        <dbReference type="ARBA" id="ARBA00022741"/>
    </source>
</evidence>
<dbReference type="SUPFAM" id="SSF47323">
    <property type="entry name" value="Anticodon-binding domain of a subclass of class I aminoacyl-tRNA synthetases"/>
    <property type="match status" value="1"/>
</dbReference>
<dbReference type="GO" id="GO:0005524">
    <property type="term" value="F:ATP binding"/>
    <property type="evidence" value="ECO:0007669"/>
    <property type="project" value="UniProtKB-KW"/>
</dbReference>
<evidence type="ECO:0000256" key="6">
    <source>
        <dbReference type="ARBA" id="ARBA00048359"/>
    </source>
</evidence>
<dbReference type="GO" id="GO:0002161">
    <property type="term" value="F:aminoacyl-tRNA deacylase activity"/>
    <property type="evidence" value="ECO:0007669"/>
    <property type="project" value="InterPro"/>
</dbReference>
<keyword evidence="1 9" id="KW-0436">Ligase</keyword>